<dbReference type="GO" id="GO:0016747">
    <property type="term" value="F:acyltransferase activity, transferring groups other than amino-acyl groups"/>
    <property type="evidence" value="ECO:0007669"/>
    <property type="project" value="InterPro"/>
</dbReference>
<dbReference type="Gene3D" id="3.40.630.30">
    <property type="match status" value="1"/>
</dbReference>
<name>A0A6C0ADX9_9ZZZZ</name>
<dbReference type="InterPro" id="IPR000182">
    <property type="entry name" value="GNAT_dom"/>
</dbReference>
<dbReference type="PROSITE" id="PS51186">
    <property type="entry name" value="GNAT"/>
    <property type="match status" value="1"/>
</dbReference>
<dbReference type="EMBL" id="MN740593">
    <property type="protein sequence ID" value="QHS77928.1"/>
    <property type="molecule type" value="Genomic_DNA"/>
</dbReference>
<protein>
    <recommendedName>
        <fullName evidence="1">N-acetyltransferase domain-containing protein</fullName>
    </recommendedName>
</protein>
<dbReference type="Pfam" id="PF00583">
    <property type="entry name" value="Acetyltransf_1"/>
    <property type="match status" value="1"/>
</dbReference>
<reference evidence="2" key="1">
    <citation type="journal article" date="2020" name="Nature">
        <title>Giant virus diversity and host interactions through global metagenomics.</title>
        <authorList>
            <person name="Schulz F."/>
            <person name="Roux S."/>
            <person name="Paez-Espino D."/>
            <person name="Jungbluth S."/>
            <person name="Walsh D.A."/>
            <person name="Denef V.J."/>
            <person name="McMahon K.D."/>
            <person name="Konstantinidis K.T."/>
            <person name="Eloe-Fadrosh E.A."/>
            <person name="Kyrpides N.C."/>
            <person name="Woyke T."/>
        </authorList>
    </citation>
    <scope>NUCLEOTIDE SEQUENCE</scope>
    <source>
        <strain evidence="2">GVMAG-S-1021933-23</strain>
    </source>
</reference>
<proteinExistence type="predicted"/>
<evidence type="ECO:0000259" key="1">
    <source>
        <dbReference type="PROSITE" id="PS51186"/>
    </source>
</evidence>
<sequence length="138" mass="16479">MFHYIMKIKNIEPGVFKEVNFKVFGIKIFNIMKIKHIEDREYKGLNFRIFNTEIFNASYQYEDNNLHITGLYCEEQFRRYGMGTYVIRYIKNIVKENNKKTLSLDVNSTNDAAISCYEKNGFVCKSKDKKYYLMVCDV</sequence>
<dbReference type="AlphaFoldDB" id="A0A6C0ADX9"/>
<dbReference type="InterPro" id="IPR016181">
    <property type="entry name" value="Acyl_CoA_acyltransferase"/>
</dbReference>
<dbReference type="SUPFAM" id="SSF55729">
    <property type="entry name" value="Acyl-CoA N-acyltransferases (Nat)"/>
    <property type="match status" value="1"/>
</dbReference>
<evidence type="ECO:0000313" key="2">
    <source>
        <dbReference type="EMBL" id="QHS77928.1"/>
    </source>
</evidence>
<accession>A0A6C0ADX9</accession>
<feature type="domain" description="N-acetyltransferase" evidence="1">
    <location>
        <begin position="57"/>
        <end position="138"/>
    </location>
</feature>
<organism evidence="2">
    <name type="scientific">viral metagenome</name>
    <dbReference type="NCBI Taxonomy" id="1070528"/>
    <lineage>
        <taxon>unclassified sequences</taxon>
        <taxon>metagenomes</taxon>
        <taxon>organismal metagenomes</taxon>
    </lineage>
</organism>